<dbReference type="RefSeq" id="WP_170124249.1">
    <property type="nucleotide sequence ID" value="NZ_QKZK01000007.1"/>
</dbReference>
<evidence type="ECO:0000313" key="1">
    <source>
        <dbReference type="EMBL" id="PZX18067.1"/>
    </source>
</evidence>
<organism evidence="1 2">
    <name type="scientific">Breznakibacter xylanolyticus</name>
    <dbReference type="NCBI Taxonomy" id="990"/>
    <lineage>
        <taxon>Bacteria</taxon>
        <taxon>Pseudomonadati</taxon>
        <taxon>Bacteroidota</taxon>
        <taxon>Bacteroidia</taxon>
        <taxon>Marinilabiliales</taxon>
        <taxon>Marinilabiliaceae</taxon>
        <taxon>Breznakibacter</taxon>
    </lineage>
</organism>
<proteinExistence type="predicted"/>
<sequence length="58" mass="6768">MKELVLCKHFIDNPDHKWQSLQVPEKANQLLAEGWHLENTFYSEGAVVFVLSRDAEVR</sequence>
<gene>
    <name evidence="1" type="ORF">LX69_01103</name>
</gene>
<evidence type="ECO:0000313" key="2">
    <source>
        <dbReference type="Proteomes" id="UP000249239"/>
    </source>
</evidence>
<dbReference type="AlphaFoldDB" id="A0A2W7NIW2"/>
<keyword evidence="2" id="KW-1185">Reference proteome</keyword>
<accession>A0A2W7NIW2</accession>
<comment type="caution">
    <text evidence="1">The sequence shown here is derived from an EMBL/GenBank/DDBJ whole genome shotgun (WGS) entry which is preliminary data.</text>
</comment>
<name>A0A2W7NIW2_9BACT</name>
<dbReference type="Proteomes" id="UP000249239">
    <property type="component" value="Unassembled WGS sequence"/>
</dbReference>
<reference evidence="1 2" key="1">
    <citation type="submission" date="2018-06" db="EMBL/GenBank/DDBJ databases">
        <title>Genomic Encyclopedia of Archaeal and Bacterial Type Strains, Phase II (KMG-II): from individual species to whole genera.</title>
        <authorList>
            <person name="Goeker M."/>
        </authorList>
    </citation>
    <scope>NUCLEOTIDE SEQUENCE [LARGE SCALE GENOMIC DNA]</scope>
    <source>
        <strain evidence="1 2">DSM 6779</strain>
    </source>
</reference>
<protein>
    <submittedName>
        <fullName evidence="1">Uncharacterized protein</fullName>
    </submittedName>
</protein>
<dbReference type="EMBL" id="QKZK01000007">
    <property type="protein sequence ID" value="PZX18067.1"/>
    <property type="molecule type" value="Genomic_DNA"/>
</dbReference>